<dbReference type="Gene3D" id="2.40.50.230">
    <property type="entry name" value="Gp5 N-terminal domain"/>
    <property type="match status" value="1"/>
</dbReference>
<dbReference type="AlphaFoldDB" id="A0A410MDJ5"/>
<dbReference type="KEGG" id="hli:HLI_11640"/>
<evidence type="ECO:0000259" key="1">
    <source>
        <dbReference type="Pfam" id="PF18352"/>
    </source>
</evidence>
<organism evidence="2 3">
    <name type="scientific">Halobacillus litoralis</name>
    <dbReference type="NCBI Taxonomy" id="45668"/>
    <lineage>
        <taxon>Bacteria</taxon>
        <taxon>Bacillati</taxon>
        <taxon>Bacillota</taxon>
        <taxon>Bacilli</taxon>
        <taxon>Bacillales</taxon>
        <taxon>Bacillaceae</taxon>
        <taxon>Halobacillus</taxon>
    </lineage>
</organism>
<gene>
    <name evidence="2" type="ORF">HLI_11640</name>
</gene>
<dbReference type="EMBL" id="CP026118">
    <property type="protein sequence ID" value="QAS52801.1"/>
    <property type="molecule type" value="Genomic_DNA"/>
</dbReference>
<feature type="domain" description="Phage protein Gp138 N-terminal" evidence="1">
    <location>
        <begin position="22"/>
        <end position="120"/>
    </location>
</feature>
<name>A0A410MDJ5_9BACI</name>
<dbReference type="RefSeq" id="WP_128525078.1">
    <property type="nucleotide sequence ID" value="NZ_CP026118.1"/>
</dbReference>
<dbReference type="Proteomes" id="UP000287756">
    <property type="component" value="Chromosome"/>
</dbReference>
<dbReference type="OrthoDB" id="2621843at2"/>
<evidence type="ECO:0000313" key="3">
    <source>
        <dbReference type="Proteomes" id="UP000287756"/>
    </source>
</evidence>
<dbReference type="InterPro" id="IPR041599">
    <property type="entry name" value="Gp138_N"/>
</dbReference>
<reference evidence="2 3" key="1">
    <citation type="submission" date="2018-01" db="EMBL/GenBank/DDBJ databases">
        <title>The whole genome sequencing and assembly of Halobacillus litoralis ERB031 strain.</title>
        <authorList>
            <person name="Lee S.-J."/>
            <person name="Park M.-K."/>
            <person name="Kim J.-Y."/>
            <person name="Lee Y.-J."/>
            <person name="Yi H."/>
            <person name="Bahn Y.-S."/>
            <person name="Kim J.F."/>
            <person name="Lee D.-W."/>
        </authorList>
    </citation>
    <scope>NUCLEOTIDE SEQUENCE [LARGE SCALE GENOMIC DNA]</scope>
    <source>
        <strain evidence="2 3">ERB 031</strain>
    </source>
</reference>
<dbReference type="InterPro" id="IPR037026">
    <property type="entry name" value="Vgr_OB-fold_dom_sf"/>
</dbReference>
<sequence length="124" mass="14117">MNDIKFYSELKRNILLSINTCLPCRVIDYDKSNREAKLQPLFKTKEKGKEPTSLGVLEGVPVLFHQYEVDGVEKTYHPVLHKGQVVQVAVNQRAIDDISSGKETYPEVSKWFRLRDAVVIGVIS</sequence>
<protein>
    <recommendedName>
        <fullName evidence="1">Phage protein Gp138 N-terminal domain-containing protein</fullName>
    </recommendedName>
</protein>
<accession>A0A410MDJ5</accession>
<evidence type="ECO:0000313" key="2">
    <source>
        <dbReference type="EMBL" id="QAS52801.1"/>
    </source>
</evidence>
<dbReference type="Pfam" id="PF18352">
    <property type="entry name" value="Gp138_N"/>
    <property type="match status" value="1"/>
</dbReference>
<proteinExistence type="predicted"/>